<dbReference type="OrthoDB" id="5823189at2759"/>
<evidence type="ECO:0000256" key="1">
    <source>
        <dbReference type="SAM" id="MobiDB-lite"/>
    </source>
</evidence>
<comment type="caution">
    <text evidence="2">The sequence shown here is derived from an EMBL/GenBank/DDBJ whole genome shotgun (WGS) entry which is preliminary data.</text>
</comment>
<dbReference type="Proteomes" id="UP000541610">
    <property type="component" value="Unassembled WGS sequence"/>
</dbReference>
<organism evidence="2 3">
    <name type="scientific">Perkinsus olseni</name>
    <name type="common">Perkinsus atlanticus</name>
    <dbReference type="NCBI Taxonomy" id="32597"/>
    <lineage>
        <taxon>Eukaryota</taxon>
        <taxon>Sar</taxon>
        <taxon>Alveolata</taxon>
        <taxon>Perkinsozoa</taxon>
        <taxon>Perkinsea</taxon>
        <taxon>Perkinsida</taxon>
        <taxon>Perkinsidae</taxon>
        <taxon>Perkinsus</taxon>
    </lineage>
</organism>
<feature type="region of interest" description="Disordered" evidence="1">
    <location>
        <begin position="135"/>
        <end position="158"/>
    </location>
</feature>
<feature type="compositionally biased region" description="Basic and acidic residues" evidence="1">
    <location>
        <begin position="135"/>
        <end position="146"/>
    </location>
</feature>
<dbReference type="EMBL" id="JABANP010000109">
    <property type="protein sequence ID" value="KAF4689992.1"/>
    <property type="molecule type" value="Genomic_DNA"/>
</dbReference>
<evidence type="ECO:0000313" key="3">
    <source>
        <dbReference type="Proteomes" id="UP000541610"/>
    </source>
</evidence>
<evidence type="ECO:0000313" key="2">
    <source>
        <dbReference type="EMBL" id="KAF4689992.1"/>
    </source>
</evidence>
<protein>
    <recommendedName>
        <fullName evidence="4">Transposase Tc1-like domain-containing protein</fullName>
    </recommendedName>
</protein>
<dbReference type="AlphaFoldDB" id="A0A7J6P1K0"/>
<gene>
    <name evidence="2" type="ORF">FOZ60_000745</name>
</gene>
<accession>A0A7J6P1K0</accession>
<sequence length="182" mass="20293">MGRKSVLSESERVSIVQQLAGGKSTPEIARYLSRDHRAIKSYIDDPSRQYTRPTGPYKASATARDATRLERAMSANPLGTSEQAVETAGVDMKSRSARCRVLKKIGKHRKATCRPKLTSQHKQRRLQWARDNMKMDSFKGPMDRSRVGPPSTGQTDGFRGWIVHIKPLHPRIKRQQGGGGVG</sequence>
<evidence type="ECO:0008006" key="4">
    <source>
        <dbReference type="Google" id="ProtNLM"/>
    </source>
</evidence>
<name>A0A7J6P1K0_PEROL</name>
<reference evidence="2 3" key="1">
    <citation type="submission" date="2020-04" db="EMBL/GenBank/DDBJ databases">
        <title>Perkinsus olseni comparative genomics.</title>
        <authorList>
            <person name="Bogema D.R."/>
        </authorList>
    </citation>
    <scope>NUCLEOTIDE SEQUENCE [LARGE SCALE GENOMIC DNA]</scope>
    <source>
        <strain evidence="2">00978-12</strain>
    </source>
</reference>
<proteinExistence type="predicted"/>